<dbReference type="Proteomes" id="UP001162483">
    <property type="component" value="Unassembled WGS sequence"/>
</dbReference>
<keyword evidence="7" id="KW-1133">Transmembrane helix</keyword>
<dbReference type="PANTHER" id="PTHR13713">
    <property type="entry name" value="SIALYLTRANSFERASE"/>
    <property type="match status" value="1"/>
</dbReference>
<keyword evidence="6" id="KW-0735">Signal-anchor</keyword>
<evidence type="ECO:0000256" key="5">
    <source>
        <dbReference type="ARBA" id="ARBA00022692"/>
    </source>
</evidence>
<gene>
    <name evidence="11" type="ORF">SPARVUS_LOCUS7065121</name>
</gene>
<evidence type="ECO:0000256" key="4">
    <source>
        <dbReference type="ARBA" id="ARBA00022679"/>
    </source>
</evidence>
<dbReference type="InterPro" id="IPR051142">
    <property type="entry name" value="Glycosyltransferase_29"/>
</dbReference>
<evidence type="ECO:0000256" key="9">
    <source>
        <dbReference type="ARBA" id="ARBA00023136"/>
    </source>
</evidence>
<comment type="subcellular location">
    <subcellularLocation>
        <location evidence="1">Golgi apparatus membrane</location>
        <topology evidence="1">Single-pass type II membrane protein</topology>
    </subcellularLocation>
</comment>
<evidence type="ECO:0000313" key="11">
    <source>
        <dbReference type="EMBL" id="CAI9570211.1"/>
    </source>
</evidence>
<evidence type="ECO:0000256" key="6">
    <source>
        <dbReference type="ARBA" id="ARBA00022968"/>
    </source>
</evidence>
<evidence type="ECO:0000256" key="3">
    <source>
        <dbReference type="ARBA" id="ARBA00022676"/>
    </source>
</evidence>
<evidence type="ECO:0000256" key="7">
    <source>
        <dbReference type="ARBA" id="ARBA00022989"/>
    </source>
</evidence>
<evidence type="ECO:0000256" key="10">
    <source>
        <dbReference type="ARBA" id="ARBA00023180"/>
    </source>
</evidence>
<name>A0ABN9DGB4_9NEOB</name>
<keyword evidence="9" id="KW-0472">Membrane</keyword>
<keyword evidence="3" id="KW-0328">Glycosyltransferase</keyword>
<keyword evidence="10" id="KW-0325">Glycoprotein</keyword>
<evidence type="ECO:0000256" key="8">
    <source>
        <dbReference type="ARBA" id="ARBA00023034"/>
    </source>
</evidence>
<comment type="caution">
    <text evidence="11">The sequence shown here is derived from an EMBL/GenBank/DDBJ whole genome shotgun (WGS) entry which is preliminary data.</text>
</comment>
<dbReference type="EMBL" id="CATNWA010014298">
    <property type="protein sequence ID" value="CAI9570211.1"/>
    <property type="molecule type" value="Genomic_DNA"/>
</dbReference>
<sequence length="226" mass="26117">MRVLAVANDFHIPQEIERLQCKRCIVVGSGYRMKNSSLGEIINKYDIVIRLNNAPVHKFEKDVGNKTTLRFFYPESAFSDPVLDNNPDTLMVLVPFKSLDIQWIKTIVNNEMRIRKGFWKKPPIIWNVKSQNIRILNPYFMRIAATRLLGKNVTTDKVIAQKPTTGFMAISFAIHFCDLVHIAGFGYPAFNDTQSVHYYDKSSVNNMMVSVHPLSYRHSYRQKTET</sequence>
<keyword evidence="4" id="KW-0808">Transferase</keyword>
<keyword evidence="8" id="KW-0333">Golgi apparatus</keyword>
<dbReference type="InterPro" id="IPR001675">
    <property type="entry name" value="Glyco_trans_29"/>
</dbReference>
<evidence type="ECO:0000256" key="2">
    <source>
        <dbReference type="ARBA" id="ARBA00006003"/>
    </source>
</evidence>
<evidence type="ECO:0000313" key="12">
    <source>
        <dbReference type="Proteomes" id="UP001162483"/>
    </source>
</evidence>
<organism evidence="11 12">
    <name type="scientific">Staurois parvus</name>
    <dbReference type="NCBI Taxonomy" id="386267"/>
    <lineage>
        <taxon>Eukaryota</taxon>
        <taxon>Metazoa</taxon>
        <taxon>Chordata</taxon>
        <taxon>Craniata</taxon>
        <taxon>Vertebrata</taxon>
        <taxon>Euteleostomi</taxon>
        <taxon>Amphibia</taxon>
        <taxon>Batrachia</taxon>
        <taxon>Anura</taxon>
        <taxon>Neobatrachia</taxon>
        <taxon>Ranoidea</taxon>
        <taxon>Ranidae</taxon>
        <taxon>Staurois</taxon>
    </lineage>
</organism>
<proteinExistence type="inferred from homology"/>
<dbReference type="Pfam" id="PF00777">
    <property type="entry name" value="Glyco_transf_29"/>
    <property type="match status" value="1"/>
</dbReference>
<accession>A0ABN9DGB4</accession>
<dbReference type="PANTHER" id="PTHR13713:SF57">
    <property type="entry name" value="CMP-N-ACETYLNEURAMINATE-BETA-GALACTOSAMIDE-ALPHA-2,3-SIALYLTRANSFERASE 4"/>
    <property type="match status" value="1"/>
</dbReference>
<keyword evidence="12" id="KW-1185">Reference proteome</keyword>
<evidence type="ECO:0000256" key="1">
    <source>
        <dbReference type="ARBA" id="ARBA00004323"/>
    </source>
</evidence>
<reference evidence="11" key="1">
    <citation type="submission" date="2023-05" db="EMBL/GenBank/DDBJ databases">
        <authorList>
            <person name="Stuckert A."/>
        </authorList>
    </citation>
    <scope>NUCLEOTIDE SEQUENCE</scope>
</reference>
<comment type="similarity">
    <text evidence="2">Belongs to the glycosyltransferase 29 family.</text>
</comment>
<keyword evidence="5" id="KW-0812">Transmembrane</keyword>
<dbReference type="InterPro" id="IPR038578">
    <property type="entry name" value="GT29-like_sf"/>
</dbReference>
<protein>
    <submittedName>
        <fullName evidence="11">Uncharacterized protein</fullName>
    </submittedName>
</protein>
<dbReference type="Gene3D" id="3.90.1480.20">
    <property type="entry name" value="Glycosyl transferase family 29"/>
    <property type="match status" value="1"/>
</dbReference>